<dbReference type="PANTHER" id="PTHR34686:SF1">
    <property type="entry name" value="MATERNAL EFFECT EMBRYO ARREST 59"/>
    <property type="match status" value="1"/>
</dbReference>
<reference evidence="2 3" key="1">
    <citation type="submission" date="2024-03" db="EMBL/GenBank/DDBJ databases">
        <authorList>
            <person name="Gkanogiannis A."/>
            <person name="Becerra Lopez-Lavalle L."/>
        </authorList>
    </citation>
    <scope>NUCLEOTIDE SEQUENCE [LARGE SCALE GENOMIC DNA]</scope>
</reference>
<feature type="region of interest" description="Disordered" evidence="1">
    <location>
        <begin position="26"/>
        <end position="53"/>
    </location>
</feature>
<keyword evidence="3" id="KW-1185">Reference proteome</keyword>
<accession>A0ABP0Y5B9</accession>
<dbReference type="Proteomes" id="UP001642487">
    <property type="component" value="Chromosome 2"/>
</dbReference>
<dbReference type="PANTHER" id="PTHR34686">
    <property type="entry name" value="MATERNAL EFFECT EMBRYO ARREST PROTEIN"/>
    <property type="match status" value="1"/>
</dbReference>
<feature type="region of interest" description="Disordered" evidence="1">
    <location>
        <begin position="72"/>
        <end position="97"/>
    </location>
</feature>
<name>A0ABP0Y5B9_9ROSI</name>
<sequence length="225" mass="25257">MKAHQNVSHLQTFDARVGLCPHSIVFKPPPKQSQTRTITMAAPRFTGSKPSRSDVVLDDEEQMRITDQIRAQFDSVAPKRPMKPSRSESDCSTQNPSELTSVEAIPELDKLRNLQSQSYVLHLGVGDSLVQDDYVETEYYKHLHSIEQRHHKTGSGFIQVGNEGGENGVNIQNNETEFIDVANGRVHVDGGYKGNPATNDWLPKFDDRDLIFRSRKPNRSEGSSL</sequence>
<gene>
    <name evidence="2" type="ORF">CITCOLO1_LOCUS7414</name>
</gene>
<evidence type="ECO:0008006" key="4">
    <source>
        <dbReference type="Google" id="ProtNLM"/>
    </source>
</evidence>
<evidence type="ECO:0000313" key="2">
    <source>
        <dbReference type="EMBL" id="CAK9315613.1"/>
    </source>
</evidence>
<proteinExistence type="predicted"/>
<evidence type="ECO:0000313" key="3">
    <source>
        <dbReference type="Proteomes" id="UP001642487"/>
    </source>
</evidence>
<protein>
    <recommendedName>
        <fullName evidence="4">Maternal effect embryo arrest 59</fullName>
    </recommendedName>
</protein>
<evidence type="ECO:0000256" key="1">
    <source>
        <dbReference type="SAM" id="MobiDB-lite"/>
    </source>
</evidence>
<organism evidence="2 3">
    <name type="scientific">Citrullus colocynthis</name>
    <name type="common">colocynth</name>
    <dbReference type="NCBI Taxonomy" id="252529"/>
    <lineage>
        <taxon>Eukaryota</taxon>
        <taxon>Viridiplantae</taxon>
        <taxon>Streptophyta</taxon>
        <taxon>Embryophyta</taxon>
        <taxon>Tracheophyta</taxon>
        <taxon>Spermatophyta</taxon>
        <taxon>Magnoliopsida</taxon>
        <taxon>eudicotyledons</taxon>
        <taxon>Gunneridae</taxon>
        <taxon>Pentapetalae</taxon>
        <taxon>rosids</taxon>
        <taxon>fabids</taxon>
        <taxon>Cucurbitales</taxon>
        <taxon>Cucurbitaceae</taxon>
        <taxon>Benincaseae</taxon>
        <taxon>Citrullus</taxon>
    </lineage>
</organism>
<dbReference type="EMBL" id="OZ021736">
    <property type="protein sequence ID" value="CAK9315613.1"/>
    <property type="molecule type" value="Genomic_DNA"/>
</dbReference>